<dbReference type="PANTHER" id="PTHR47845">
    <property type="entry name" value="NUCLEAR SPECKLE SPLICING REGULATORY PROTEIN 1 HOMOLOG"/>
    <property type="match status" value="1"/>
</dbReference>
<dbReference type="InterPro" id="IPR053246">
    <property type="entry name" value="NS_splicing_regulatory_protein"/>
</dbReference>
<feature type="compositionally biased region" description="Basic and acidic residues" evidence="3">
    <location>
        <begin position="44"/>
        <end position="54"/>
    </location>
</feature>
<evidence type="ECO:0000259" key="4">
    <source>
        <dbReference type="Pfam" id="PF09745"/>
    </source>
</evidence>
<feature type="region of interest" description="Disordered" evidence="3">
    <location>
        <begin position="237"/>
        <end position="262"/>
    </location>
</feature>
<accession>A0AAF0EVQ7</accession>
<dbReference type="GO" id="GO:0000381">
    <property type="term" value="P:regulation of alternative mRNA splicing, via spliceosome"/>
    <property type="evidence" value="ECO:0007669"/>
    <property type="project" value="InterPro"/>
</dbReference>
<evidence type="ECO:0000256" key="3">
    <source>
        <dbReference type="SAM" id="MobiDB-lite"/>
    </source>
</evidence>
<feature type="region of interest" description="Disordered" evidence="3">
    <location>
        <begin position="23"/>
        <end position="54"/>
    </location>
</feature>
<name>A0AAF0EVQ7_9BASI</name>
<feature type="domain" description="Nuclear speckle splicing regulatory protein 1 N-terminal" evidence="4">
    <location>
        <begin position="43"/>
        <end position="158"/>
    </location>
</feature>
<keyword evidence="2" id="KW-0175">Coiled coil</keyword>
<gene>
    <name evidence="5" type="ORF">MCUN1_000604</name>
</gene>
<feature type="compositionally biased region" description="Low complexity" evidence="3">
    <location>
        <begin position="24"/>
        <end position="33"/>
    </location>
</feature>
<sequence length="282" mass="31748">MGSTGKATASLPGAPARLASVLGESAESSVAPRVAPPPSRRVRREHEEAAKIDESIFDYDGVYDRMKQIEREQRQAKRESDKEYKPKYMNQFFASAEIRERDKLRAEAKMIQRQREAEGEEYAGKEAFVTSAYKEQQESLARAEAEERLREERDRQKSGGAPSFYRNMLQEESAKREAALAALQETPKEAVQETTEQTDRDIAADAAKRGLRVELNDDNEIIDRRQLLTKGLNVLRKRKADDADAPRSVSEAASEAAPSDRALRSKLMEEALLAQLDSDDED</sequence>
<feature type="compositionally biased region" description="Basic and acidic residues" evidence="3">
    <location>
        <begin position="136"/>
        <end position="157"/>
    </location>
</feature>
<keyword evidence="6" id="KW-1185">Reference proteome</keyword>
<comment type="similarity">
    <text evidence="1">Belongs to the NSRP1 family.</text>
</comment>
<dbReference type="Pfam" id="PF09745">
    <property type="entry name" value="NSRP1_N"/>
    <property type="match status" value="1"/>
</dbReference>
<evidence type="ECO:0000313" key="6">
    <source>
        <dbReference type="Proteomes" id="UP001219933"/>
    </source>
</evidence>
<dbReference type="InterPro" id="IPR018612">
    <property type="entry name" value="NSRP1_N"/>
</dbReference>
<protein>
    <recommendedName>
        <fullName evidence="4">Nuclear speckle splicing regulatory protein 1 N-terminal domain-containing protein</fullName>
    </recommendedName>
</protein>
<reference evidence="5" key="1">
    <citation type="submission" date="2023-03" db="EMBL/GenBank/DDBJ databases">
        <title>Mating type loci evolution in Malassezia.</title>
        <authorList>
            <person name="Coelho M.A."/>
        </authorList>
    </citation>
    <scope>NUCLEOTIDE SEQUENCE</scope>
    <source>
        <strain evidence="5">CBS 11721</strain>
    </source>
</reference>
<organism evidence="5 6">
    <name type="scientific">Malassezia cuniculi</name>
    <dbReference type="NCBI Taxonomy" id="948313"/>
    <lineage>
        <taxon>Eukaryota</taxon>
        <taxon>Fungi</taxon>
        <taxon>Dikarya</taxon>
        <taxon>Basidiomycota</taxon>
        <taxon>Ustilaginomycotina</taxon>
        <taxon>Malasseziomycetes</taxon>
        <taxon>Malasseziales</taxon>
        <taxon>Malasseziaceae</taxon>
        <taxon>Malassezia</taxon>
    </lineage>
</organism>
<evidence type="ECO:0000256" key="1">
    <source>
        <dbReference type="ARBA" id="ARBA00010126"/>
    </source>
</evidence>
<dbReference type="AlphaFoldDB" id="A0AAF0EVQ7"/>
<evidence type="ECO:0000313" key="5">
    <source>
        <dbReference type="EMBL" id="WFD33787.1"/>
    </source>
</evidence>
<feature type="compositionally biased region" description="Low complexity" evidence="3">
    <location>
        <begin position="246"/>
        <end position="260"/>
    </location>
</feature>
<evidence type="ECO:0000256" key="2">
    <source>
        <dbReference type="ARBA" id="ARBA00023054"/>
    </source>
</evidence>
<dbReference type="PANTHER" id="PTHR47845:SF1">
    <property type="entry name" value="NUCLEAR SPECKLE SPLICING REGULATORY PROTEIN 1 HOMOLOG"/>
    <property type="match status" value="1"/>
</dbReference>
<proteinExistence type="inferred from homology"/>
<dbReference type="Proteomes" id="UP001219933">
    <property type="component" value="Chromosome 1"/>
</dbReference>
<dbReference type="EMBL" id="CP119877">
    <property type="protein sequence ID" value="WFD33787.1"/>
    <property type="molecule type" value="Genomic_DNA"/>
</dbReference>
<feature type="region of interest" description="Disordered" evidence="3">
    <location>
        <begin position="136"/>
        <end position="165"/>
    </location>
</feature>